<comment type="subcellular location">
    <subcellularLocation>
        <location evidence="1">Mitochondrion</location>
    </subcellularLocation>
</comment>
<dbReference type="RefSeq" id="XP_060283842.1">
    <property type="nucleotide sequence ID" value="XM_060431019.1"/>
</dbReference>
<dbReference type="InterPro" id="IPR023798">
    <property type="entry name" value="Ribosomal_uS7_dom"/>
</dbReference>
<evidence type="ECO:0000256" key="5">
    <source>
        <dbReference type="ARBA" id="ARBA00023274"/>
    </source>
</evidence>
<keyword evidence="11" id="KW-1185">Reference proteome</keyword>
<comment type="similarity">
    <text evidence="2">Belongs to the universal ribosomal protein uS7 family.</text>
</comment>
<dbReference type="PANTHER" id="PTHR11205">
    <property type="entry name" value="RIBOSOMAL PROTEIN S7"/>
    <property type="match status" value="1"/>
</dbReference>
<dbReference type="Gene3D" id="1.10.455.10">
    <property type="entry name" value="Ribosomal protein S7 domain"/>
    <property type="match status" value="1"/>
</dbReference>
<organism evidence="10 11">
    <name type="scientific">Phialemonium atrogriseum</name>
    <dbReference type="NCBI Taxonomy" id="1093897"/>
    <lineage>
        <taxon>Eukaryota</taxon>
        <taxon>Fungi</taxon>
        <taxon>Dikarya</taxon>
        <taxon>Ascomycota</taxon>
        <taxon>Pezizomycotina</taxon>
        <taxon>Sordariomycetes</taxon>
        <taxon>Sordariomycetidae</taxon>
        <taxon>Cephalothecales</taxon>
        <taxon>Cephalothecaceae</taxon>
        <taxon>Phialemonium</taxon>
    </lineage>
</organism>
<dbReference type="EMBL" id="MU839007">
    <property type="protein sequence ID" value="KAK1767629.1"/>
    <property type="molecule type" value="Genomic_DNA"/>
</dbReference>
<evidence type="ECO:0000256" key="6">
    <source>
        <dbReference type="ARBA" id="ARBA00037226"/>
    </source>
</evidence>
<dbReference type="FunFam" id="1.10.455.10:FF:000006">
    <property type="entry name" value="37S ribosomal protein S7, mitochondrial"/>
    <property type="match status" value="1"/>
</dbReference>
<dbReference type="SUPFAM" id="SSF47973">
    <property type="entry name" value="Ribosomal protein S7"/>
    <property type="match status" value="1"/>
</dbReference>
<protein>
    <recommendedName>
        <fullName evidence="7">Small ribosomal subunit protein uS7m</fullName>
    </recommendedName>
</protein>
<keyword evidence="5" id="KW-0687">Ribonucleoprotein</keyword>
<dbReference type="GeneID" id="85314206"/>
<evidence type="ECO:0000259" key="9">
    <source>
        <dbReference type="Pfam" id="PF00177"/>
    </source>
</evidence>
<comment type="function">
    <text evidence="6">Component of the mitochondrial ribosome (mitoribosome), a dedicated translation machinery responsible for the synthesis of mitochondrial genome-encoded proteins, including at least some of the essential transmembrane subunits of the mitochondrial respiratory chain. The mitoribosomes are attached to the mitochondrial inner membrane and translation products are cotranslationally integrated into the membrane.</text>
</comment>
<proteinExistence type="inferred from homology"/>
<feature type="compositionally biased region" description="Low complexity" evidence="8">
    <location>
        <begin position="68"/>
        <end position="81"/>
    </location>
</feature>
<evidence type="ECO:0000256" key="2">
    <source>
        <dbReference type="ARBA" id="ARBA00007151"/>
    </source>
</evidence>
<dbReference type="GO" id="GO:0006412">
    <property type="term" value="P:translation"/>
    <property type="evidence" value="ECO:0007669"/>
    <property type="project" value="InterPro"/>
</dbReference>
<evidence type="ECO:0000313" key="10">
    <source>
        <dbReference type="EMBL" id="KAK1767629.1"/>
    </source>
</evidence>
<evidence type="ECO:0000313" key="11">
    <source>
        <dbReference type="Proteomes" id="UP001244011"/>
    </source>
</evidence>
<dbReference type="InterPro" id="IPR000235">
    <property type="entry name" value="Ribosomal_uS7"/>
</dbReference>
<evidence type="ECO:0000256" key="4">
    <source>
        <dbReference type="ARBA" id="ARBA00023128"/>
    </source>
</evidence>
<dbReference type="GO" id="GO:0005739">
    <property type="term" value="C:mitochondrion"/>
    <property type="evidence" value="ECO:0007669"/>
    <property type="project" value="UniProtKB-SubCell"/>
</dbReference>
<dbReference type="Pfam" id="PF00177">
    <property type="entry name" value="Ribosomal_S7"/>
    <property type="match status" value="1"/>
</dbReference>
<dbReference type="InterPro" id="IPR036823">
    <property type="entry name" value="Ribosomal_uS7_dom_sf"/>
</dbReference>
<accession>A0AAJ0C2P8</accession>
<dbReference type="Proteomes" id="UP001244011">
    <property type="component" value="Unassembled WGS sequence"/>
</dbReference>
<feature type="compositionally biased region" description="Polar residues" evidence="8">
    <location>
        <begin position="51"/>
        <end position="67"/>
    </location>
</feature>
<dbReference type="CDD" id="cd14868">
    <property type="entry name" value="uS7_Mitochondria_Fungi"/>
    <property type="match status" value="1"/>
</dbReference>
<evidence type="ECO:0000256" key="1">
    <source>
        <dbReference type="ARBA" id="ARBA00004173"/>
    </source>
</evidence>
<name>A0AAJ0C2P8_9PEZI</name>
<dbReference type="AlphaFoldDB" id="A0AAJ0C2P8"/>
<keyword evidence="4" id="KW-0496">Mitochondrion</keyword>
<feature type="region of interest" description="Disordered" evidence="8">
    <location>
        <begin position="37"/>
        <end position="81"/>
    </location>
</feature>
<keyword evidence="3 10" id="KW-0689">Ribosomal protein</keyword>
<reference evidence="10" key="1">
    <citation type="submission" date="2023-06" db="EMBL/GenBank/DDBJ databases">
        <title>Genome-scale phylogeny and comparative genomics of the fungal order Sordariales.</title>
        <authorList>
            <consortium name="Lawrence Berkeley National Laboratory"/>
            <person name="Hensen N."/>
            <person name="Bonometti L."/>
            <person name="Westerberg I."/>
            <person name="Brannstrom I.O."/>
            <person name="Guillou S."/>
            <person name="Cros-Aarteil S."/>
            <person name="Calhoun S."/>
            <person name="Haridas S."/>
            <person name="Kuo A."/>
            <person name="Mondo S."/>
            <person name="Pangilinan J."/>
            <person name="Riley R."/>
            <person name="Labutti K."/>
            <person name="Andreopoulos B."/>
            <person name="Lipzen A."/>
            <person name="Chen C."/>
            <person name="Yanf M."/>
            <person name="Daum C."/>
            <person name="Ng V."/>
            <person name="Clum A."/>
            <person name="Steindorff A."/>
            <person name="Ohm R."/>
            <person name="Martin F."/>
            <person name="Silar P."/>
            <person name="Natvig D."/>
            <person name="Lalanne C."/>
            <person name="Gautier V."/>
            <person name="Ament-Velasquez S.L."/>
            <person name="Kruys A."/>
            <person name="Hutchinson M.I."/>
            <person name="Powell A.J."/>
            <person name="Barry K."/>
            <person name="Miller A.N."/>
            <person name="Grigoriev I.V."/>
            <person name="Debuchy R."/>
            <person name="Gladieux P."/>
            <person name="Thoren M.H."/>
            <person name="Johannesson H."/>
        </authorList>
    </citation>
    <scope>NUCLEOTIDE SEQUENCE</scope>
    <source>
        <strain evidence="10">8032-3</strain>
    </source>
</reference>
<evidence type="ECO:0000256" key="8">
    <source>
        <dbReference type="SAM" id="MobiDB-lite"/>
    </source>
</evidence>
<evidence type="ECO:0000256" key="7">
    <source>
        <dbReference type="ARBA" id="ARBA00039306"/>
    </source>
</evidence>
<dbReference type="InterPro" id="IPR047988">
    <property type="entry name" value="Ribosomal_uS7m_fungi"/>
</dbReference>
<dbReference type="GO" id="GO:1990904">
    <property type="term" value="C:ribonucleoprotein complex"/>
    <property type="evidence" value="ECO:0007669"/>
    <property type="project" value="UniProtKB-KW"/>
</dbReference>
<feature type="domain" description="Small ribosomal subunit protein uS7" evidence="9">
    <location>
        <begin position="125"/>
        <end position="284"/>
    </location>
</feature>
<gene>
    <name evidence="10" type="ORF">QBC33DRAFT_577898</name>
</gene>
<dbReference type="GO" id="GO:0005840">
    <property type="term" value="C:ribosome"/>
    <property type="evidence" value="ECO:0007669"/>
    <property type="project" value="UniProtKB-KW"/>
</dbReference>
<comment type="caution">
    <text evidence="10">The sequence shown here is derived from an EMBL/GenBank/DDBJ whole genome shotgun (WGS) entry which is preliminary data.</text>
</comment>
<evidence type="ECO:0000256" key="3">
    <source>
        <dbReference type="ARBA" id="ARBA00022980"/>
    </source>
</evidence>
<sequence>MPPPLGIKGAFRALSIRPRPSLQCLVPRTATLARGFADNTTTIPPRLPEQNADSLPISMTKSSQTPDSSVEGASGAAAGQSHNEVALGQLEMVAYGLNPFDPSVEGHKYGLPDLPLPSQMHMKHRYDPVVSQITRLLMQDGKLSKAQRHMAVILNLLRTSPAPKLNPARPLLPGAPPPAQLPLDPVLYLTLAIDSVAPLVRIRAHKGLAGGGASLDVPVPLAARQRRRTAFQWILDVVDKKKSKGSGRDMFAHKVAEEIIAVVEGRSSVWDKRQLLHRQGTSARANMSNPRLRKPGR</sequence>